<proteinExistence type="predicted"/>
<dbReference type="InterPro" id="IPR029149">
    <property type="entry name" value="Creatin/AminoP/Spt16_N"/>
</dbReference>
<dbReference type="Gene3D" id="3.40.350.10">
    <property type="entry name" value="Creatinase/prolidase N-terminal domain"/>
    <property type="match status" value="1"/>
</dbReference>
<gene>
    <name evidence="1" type="ORF">METZ01_LOCUS10364</name>
</gene>
<feature type="non-terminal residue" evidence="1">
    <location>
        <position position="85"/>
    </location>
</feature>
<evidence type="ECO:0000313" key="1">
    <source>
        <dbReference type="EMBL" id="SUZ57510.1"/>
    </source>
</evidence>
<evidence type="ECO:0008006" key="2">
    <source>
        <dbReference type="Google" id="ProtNLM"/>
    </source>
</evidence>
<organism evidence="1">
    <name type="scientific">marine metagenome</name>
    <dbReference type="NCBI Taxonomy" id="408172"/>
    <lineage>
        <taxon>unclassified sequences</taxon>
        <taxon>metagenomes</taxon>
        <taxon>ecological metagenomes</taxon>
    </lineage>
</organism>
<accession>A0A381NSH1</accession>
<dbReference type="AlphaFoldDB" id="A0A381NSH1"/>
<name>A0A381NSH1_9ZZZZ</name>
<sequence length="85" mass="9303">MSGHPVVRDDQDDAMVRRAATVGHRMAMGPGEPALTEWAAAGLTLPDETALMRYRLDRIAGRLADDLDGILLFDPMNVMYATYAP</sequence>
<protein>
    <recommendedName>
        <fullName evidence="2">Creatinase N-terminal domain-containing protein</fullName>
    </recommendedName>
</protein>
<reference evidence="1" key="1">
    <citation type="submission" date="2018-05" db="EMBL/GenBank/DDBJ databases">
        <authorList>
            <person name="Lanie J.A."/>
            <person name="Ng W.-L."/>
            <person name="Kazmierczak K.M."/>
            <person name="Andrzejewski T.M."/>
            <person name="Davidsen T.M."/>
            <person name="Wayne K.J."/>
            <person name="Tettelin H."/>
            <person name="Glass J.I."/>
            <person name="Rusch D."/>
            <person name="Podicherti R."/>
            <person name="Tsui H.-C.T."/>
            <person name="Winkler M.E."/>
        </authorList>
    </citation>
    <scope>NUCLEOTIDE SEQUENCE</scope>
</reference>
<dbReference type="EMBL" id="UINC01000562">
    <property type="protein sequence ID" value="SUZ57510.1"/>
    <property type="molecule type" value="Genomic_DNA"/>
</dbReference>